<gene>
    <name evidence="1" type="ORF">GCM10025865_14180</name>
</gene>
<sequence length="90" mass="9535">MTADDAAILAGTPTRIDGRAEVAQFFDGSAHAALPVLVDGRAGAAWFYRGEAKVLFDFTVSGGVVRRIVFTADPAVLARVSRRDGAERRG</sequence>
<evidence type="ECO:0000313" key="2">
    <source>
        <dbReference type="Proteomes" id="UP001321475"/>
    </source>
</evidence>
<proteinExistence type="predicted"/>
<organism evidence="1 2">
    <name type="scientific">Paraoerskovia sediminicola</name>
    <dbReference type="NCBI Taxonomy" id="1138587"/>
    <lineage>
        <taxon>Bacteria</taxon>
        <taxon>Bacillati</taxon>
        <taxon>Actinomycetota</taxon>
        <taxon>Actinomycetes</taxon>
        <taxon>Micrococcales</taxon>
        <taxon>Cellulomonadaceae</taxon>
        <taxon>Paraoerskovia</taxon>
    </lineage>
</organism>
<evidence type="ECO:0000313" key="1">
    <source>
        <dbReference type="EMBL" id="BDZ42119.1"/>
    </source>
</evidence>
<reference evidence="2" key="1">
    <citation type="journal article" date="2019" name="Int. J. Syst. Evol. Microbiol.">
        <title>The Global Catalogue of Microorganisms (GCM) 10K type strain sequencing project: providing services to taxonomists for standard genome sequencing and annotation.</title>
        <authorList>
            <consortium name="The Broad Institute Genomics Platform"/>
            <consortium name="The Broad Institute Genome Sequencing Center for Infectious Disease"/>
            <person name="Wu L."/>
            <person name="Ma J."/>
        </authorList>
    </citation>
    <scope>NUCLEOTIDE SEQUENCE [LARGE SCALE GENOMIC DNA]</scope>
    <source>
        <strain evidence="2">NBRC 108565</strain>
    </source>
</reference>
<keyword evidence="2" id="KW-1185">Reference proteome</keyword>
<dbReference type="EMBL" id="AP027729">
    <property type="protein sequence ID" value="BDZ42119.1"/>
    <property type="molecule type" value="Genomic_DNA"/>
</dbReference>
<dbReference type="Proteomes" id="UP001321475">
    <property type="component" value="Chromosome"/>
</dbReference>
<accession>A0ABM8G268</accession>
<dbReference type="RefSeq" id="WP_286219140.1">
    <property type="nucleotide sequence ID" value="NZ_AP027729.1"/>
</dbReference>
<protein>
    <submittedName>
        <fullName evidence="1">Uncharacterized protein</fullName>
    </submittedName>
</protein>
<name>A0ABM8G268_9CELL</name>